<accession>A0A8H6TGV6</accession>
<dbReference type="Proteomes" id="UP000636479">
    <property type="component" value="Unassembled WGS sequence"/>
</dbReference>
<name>A0A8H6TGV6_9AGAR</name>
<proteinExistence type="predicted"/>
<dbReference type="EMBL" id="JACAZF010000001">
    <property type="protein sequence ID" value="KAF7315520.1"/>
    <property type="molecule type" value="Genomic_DNA"/>
</dbReference>
<keyword evidence="1" id="KW-0547">Nucleotide-binding</keyword>
<evidence type="ECO:0000256" key="4">
    <source>
        <dbReference type="ARBA" id="ARBA00022840"/>
    </source>
</evidence>
<comment type="caution">
    <text evidence="6">The sequence shown here is derived from an EMBL/GenBank/DDBJ whole genome shotgun (WGS) entry which is preliminary data.</text>
</comment>
<dbReference type="SUPFAM" id="SSF52540">
    <property type="entry name" value="P-loop containing nucleoside triphosphate hydrolases"/>
    <property type="match status" value="1"/>
</dbReference>
<protein>
    <submittedName>
        <fullName evidence="6">AAA-12 domain-containing protein</fullName>
    </submittedName>
</protein>
<keyword evidence="2" id="KW-0378">Hydrolase</keyword>
<dbReference type="GO" id="GO:0043139">
    <property type="term" value="F:5'-3' DNA helicase activity"/>
    <property type="evidence" value="ECO:0007669"/>
    <property type="project" value="TreeGrafter"/>
</dbReference>
<dbReference type="InterPro" id="IPR041679">
    <property type="entry name" value="DNA2/NAM7-like_C"/>
</dbReference>
<dbReference type="PANTHER" id="PTHR43788:SF8">
    <property type="entry name" value="DNA-BINDING PROTEIN SMUBP-2"/>
    <property type="match status" value="1"/>
</dbReference>
<gene>
    <name evidence="6" type="ORF">MIND_00067300</name>
</gene>
<dbReference type="RefSeq" id="XP_037225543.1">
    <property type="nucleotide sequence ID" value="XM_037357633.1"/>
</dbReference>
<evidence type="ECO:0000256" key="3">
    <source>
        <dbReference type="ARBA" id="ARBA00022806"/>
    </source>
</evidence>
<sequence length="1400" mass="154127">MSPFSLSATKLAEYHHFNCDLYLHDAFHRDTRGPPGGVVSETAQANFQRGVDWERACLFPYLDRENLLLTIPPRPIDSAVLAANIEADDRAHFFVSGVEFWPPMDKLRARFSKAGTDPVQFGLAKPDLIEITREPGGHVVWRVIDAKASKAVKTSHHVQIYFYHLCLSLLLPGPLFEPADDAAIWLPPAEGFDEETCPSMDDLHSIDINLLAPSLDDFLFRKLPRIVSQPREEIPWHLNPLCRGCPFEAGCTQRTVDEGRLGVMPNISLAQVEVLRTMLGVSSSGGSGTTDIEDLHRLLGDSNEMRKLELSHPSTARKAKRILAMRKSAATSPALEAARTRAVQVIPRRNFTFPRREDVSVVISVVIDPSSSKQRIATFCISVFSCIPTLAWEPVSGPESAFIETLSSLLNNILSLNEYVKPTPLTQIYVFSSSEEAAIRAHLIEAALTSSSVSDGNLRLCLGTLVDGAALLQTNFQPLVLSVALLSFNKSQFKRHALQILLERMDLPITGTIDEMRARIEAKIQELQTQGGSDDKRTEMGQLPRVVVLKKEIESLLALPVPGYWDLAECAHVLLPAGSCDRACPTEEDILAIYRRETKADTLVERLEQRNASIYAVLQETRRRVVGFKGTMLVNVAKPLKAEFLDICHEPNLRKLFFMQQFEVLAKLSDLWKSRIDGCPDAPVLEYHGTTAQGTHAFYLISGNIDISGSKERSFYDYLLVEDETDVTGVPPEALFDDLSLAGCLFPVTHAVRAQRWDTQSAVVVAKVAVADVCDVLLVQARTRVVLKIWGKSPSAFLRRGAHYRLSPRLVDFNTSKVLSTLLELDVKASTHFELSSVPFLQLVVDPRSFASDTRGKELVKKEAGIQSAFRQLRDLGTGPDDPAGALVLKASQHRAVQRILSNRLAVLWGPPGTGKTYTIALALLRLLEAYHRLGDKRQHIVFITAMTHAAIDAVEKKLVHLIACYKAIDGLPVEWLDHLRLERVLKGNEQAPPPASGSVFYLGTVYQLYNFSKRYNFQVDMCVIDEAGQLALSSAALVLRSLAPAGRIVVAGDSQQLAPILTGTYPNRFLFGSILDGLMQLSKLPVSGHHPLPSSPTASDYSASQDTIVQLTENFRLNPDLGEFVATIYARAFKPQKAQTRLLAAQLARLEEAAAEEDGPAGPVRRDVQVYLLALSAVMRRRRQIALQAPRIKTAQRRVAGDESVPHAVSLALIRLQTTSRRPEGVGYEAHVRGEAVLAAAVVAALQRCCPLEDIFVATPHRIQRQAVKAALREQQQVDDLAEQMEGLGLSEEASSGTRGTVTVDTVERLQGSEAGFVICLFSLPPSATPDLAFLLERRRLNVAISRAKTLCILVSSATVLRPPVGVLANVGTAQGYAFLRAFEDRAWAGKIEVDVDAL</sequence>
<dbReference type="Pfam" id="PF13087">
    <property type="entry name" value="AAA_12"/>
    <property type="match status" value="1"/>
</dbReference>
<evidence type="ECO:0000256" key="2">
    <source>
        <dbReference type="ARBA" id="ARBA00022801"/>
    </source>
</evidence>
<organism evidence="6 7">
    <name type="scientific">Mycena indigotica</name>
    <dbReference type="NCBI Taxonomy" id="2126181"/>
    <lineage>
        <taxon>Eukaryota</taxon>
        <taxon>Fungi</taxon>
        <taxon>Dikarya</taxon>
        <taxon>Basidiomycota</taxon>
        <taxon>Agaricomycotina</taxon>
        <taxon>Agaricomycetes</taxon>
        <taxon>Agaricomycetidae</taxon>
        <taxon>Agaricales</taxon>
        <taxon>Marasmiineae</taxon>
        <taxon>Mycenaceae</taxon>
        <taxon>Mycena</taxon>
    </lineage>
</organism>
<dbReference type="GO" id="GO:0005524">
    <property type="term" value="F:ATP binding"/>
    <property type="evidence" value="ECO:0007669"/>
    <property type="project" value="UniProtKB-KW"/>
</dbReference>
<keyword evidence="7" id="KW-1185">Reference proteome</keyword>
<dbReference type="InterPro" id="IPR050534">
    <property type="entry name" value="Coronavir_polyprotein_1ab"/>
</dbReference>
<dbReference type="OrthoDB" id="6513042at2759"/>
<dbReference type="PANTHER" id="PTHR43788">
    <property type="entry name" value="DNA2/NAM7 HELICASE FAMILY MEMBER"/>
    <property type="match status" value="1"/>
</dbReference>
<evidence type="ECO:0000256" key="1">
    <source>
        <dbReference type="ARBA" id="ARBA00022741"/>
    </source>
</evidence>
<evidence type="ECO:0000313" key="6">
    <source>
        <dbReference type="EMBL" id="KAF7315520.1"/>
    </source>
</evidence>
<evidence type="ECO:0000313" key="7">
    <source>
        <dbReference type="Proteomes" id="UP000636479"/>
    </source>
</evidence>
<dbReference type="InterPro" id="IPR027417">
    <property type="entry name" value="P-loop_NTPase"/>
</dbReference>
<dbReference type="GeneID" id="59340149"/>
<dbReference type="Pfam" id="PF13604">
    <property type="entry name" value="AAA_30"/>
    <property type="match status" value="1"/>
</dbReference>
<feature type="domain" description="DNA2/NAM7 helicase-like C-terminal" evidence="5">
    <location>
        <begin position="1108"/>
        <end position="1359"/>
    </location>
</feature>
<reference evidence="6" key="1">
    <citation type="submission" date="2020-05" db="EMBL/GenBank/DDBJ databases">
        <title>Mycena genomes resolve the evolution of fungal bioluminescence.</title>
        <authorList>
            <person name="Tsai I.J."/>
        </authorList>
    </citation>
    <scope>NUCLEOTIDE SEQUENCE</scope>
    <source>
        <strain evidence="6">171206Taipei</strain>
    </source>
</reference>
<dbReference type="Gene3D" id="3.40.50.300">
    <property type="entry name" value="P-loop containing nucleotide triphosphate hydrolases"/>
    <property type="match status" value="2"/>
</dbReference>
<keyword evidence="3" id="KW-0347">Helicase</keyword>
<dbReference type="GO" id="GO:0016787">
    <property type="term" value="F:hydrolase activity"/>
    <property type="evidence" value="ECO:0007669"/>
    <property type="project" value="UniProtKB-KW"/>
</dbReference>
<evidence type="ECO:0000259" key="5">
    <source>
        <dbReference type="Pfam" id="PF13087"/>
    </source>
</evidence>
<keyword evidence="4" id="KW-0067">ATP-binding</keyword>